<dbReference type="InterPro" id="IPR016694">
    <property type="entry name" value="UCP017292"/>
</dbReference>
<dbReference type="PROSITE" id="PS51266">
    <property type="entry name" value="ZF_CHY"/>
    <property type="match status" value="1"/>
</dbReference>
<feature type="domain" description="CHY-type" evidence="4">
    <location>
        <begin position="12"/>
        <end position="93"/>
    </location>
</feature>
<dbReference type="EMBL" id="PREZ01000003">
    <property type="protein sequence ID" value="PPA70632.1"/>
    <property type="molecule type" value="Genomic_DNA"/>
</dbReference>
<dbReference type="AlphaFoldDB" id="A0A2S5GC76"/>
<dbReference type="InterPro" id="IPR037274">
    <property type="entry name" value="Znf_CHY_sf"/>
</dbReference>
<proteinExistence type="predicted"/>
<comment type="caution">
    <text evidence="5">The sequence shown here is derived from an EMBL/GenBank/DDBJ whole genome shotgun (WGS) entry which is preliminary data.</text>
</comment>
<accession>A0A2S5GC76</accession>
<organism evidence="5 6">
    <name type="scientific">Jeotgalibacillus proteolyticus</name>
    <dbReference type="NCBI Taxonomy" id="2082395"/>
    <lineage>
        <taxon>Bacteria</taxon>
        <taxon>Bacillati</taxon>
        <taxon>Bacillota</taxon>
        <taxon>Bacilli</taxon>
        <taxon>Bacillales</taxon>
        <taxon>Caryophanaceae</taxon>
        <taxon>Jeotgalibacillus</taxon>
    </lineage>
</organism>
<dbReference type="InterPro" id="IPR008913">
    <property type="entry name" value="Znf_CHY"/>
</dbReference>
<keyword evidence="2" id="KW-0863">Zinc-finger</keyword>
<reference evidence="5 6" key="1">
    <citation type="submission" date="2018-02" db="EMBL/GenBank/DDBJ databases">
        <title>Jeotgalibacillus proteolyticum sp. nov. a protease producing bacterium isolated from ocean sediments of Laizhou Bay.</title>
        <authorList>
            <person name="Li Y."/>
        </authorList>
    </citation>
    <scope>NUCLEOTIDE SEQUENCE [LARGE SCALE GENOMIC DNA]</scope>
    <source>
        <strain evidence="5 6">22-7</strain>
    </source>
</reference>
<evidence type="ECO:0000313" key="6">
    <source>
        <dbReference type="Proteomes" id="UP000239047"/>
    </source>
</evidence>
<sequence>MNIHGHKVAGELVDRETRCKHYYSKKDIIAIKFFCCQTYFPCFSCHRSSGCQNHAVWPKDRFDEKAVLCGSCGTELSIRDYLACHSQCPECAAYFNPGCSLHAHYYFEMT</sequence>
<evidence type="ECO:0000256" key="1">
    <source>
        <dbReference type="ARBA" id="ARBA00022723"/>
    </source>
</evidence>
<dbReference type="OrthoDB" id="882119at2"/>
<keyword evidence="1" id="KW-0479">Metal-binding</keyword>
<evidence type="ECO:0000259" key="4">
    <source>
        <dbReference type="PROSITE" id="PS51266"/>
    </source>
</evidence>
<keyword evidence="6" id="KW-1185">Reference proteome</keyword>
<dbReference type="RefSeq" id="WP_104057383.1">
    <property type="nucleotide sequence ID" value="NZ_PREZ01000003.1"/>
</dbReference>
<gene>
    <name evidence="5" type="ORF">C4B60_07475</name>
</gene>
<evidence type="ECO:0000256" key="3">
    <source>
        <dbReference type="ARBA" id="ARBA00022833"/>
    </source>
</evidence>
<name>A0A2S5GC76_9BACL</name>
<dbReference type="Pfam" id="PF05495">
    <property type="entry name" value="zf-CHY"/>
    <property type="match status" value="1"/>
</dbReference>
<dbReference type="Proteomes" id="UP000239047">
    <property type="component" value="Unassembled WGS sequence"/>
</dbReference>
<dbReference type="GO" id="GO:0008270">
    <property type="term" value="F:zinc ion binding"/>
    <property type="evidence" value="ECO:0007669"/>
    <property type="project" value="UniProtKB-KW"/>
</dbReference>
<keyword evidence="3" id="KW-0862">Zinc</keyword>
<evidence type="ECO:0000256" key="2">
    <source>
        <dbReference type="ARBA" id="ARBA00022771"/>
    </source>
</evidence>
<dbReference type="SUPFAM" id="SSF161219">
    <property type="entry name" value="CHY zinc finger-like"/>
    <property type="match status" value="1"/>
</dbReference>
<evidence type="ECO:0000313" key="5">
    <source>
        <dbReference type="EMBL" id="PPA70632.1"/>
    </source>
</evidence>
<protein>
    <recommendedName>
        <fullName evidence="4">CHY-type domain-containing protein</fullName>
    </recommendedName>
</protein>
<dbReference type="PIRSF" id="PIRSF017292">
    <property type="entry name" value="UCP017292_Znf_CHY"/>
    <property type="match status" value="1"/>
</dbReference>